<dbReference type="AlphaFoldDB" id="A0AAP2XI27"/>
<evidence type="ECO:0000313" key="2">
    <source>
        <dbReference type="EMBL" id="MCW4094962.1"/>
    </source>
</evidence>
<sequence length="51" mass="5601">MLGINAPKVLAKGKYAQAVRKAALASIGAKAKKDDTTKTSNYPYKFEWNLE</sequence>
<protein>
    <submittedName>
        <fullName evidence="1">Uncharacterized protein</fullName>
    </submittedName>
</protein>
<comment type="caution">
    <text evidence="1">The sequence shown here is derived from an EMBL/GenBank/DDBJ whole genome shotgun (WGS) entry which is preliminary data.</text>
</comment>
<name>A0AAP2XI27_9BACT</name>
<reference evidence="1" key="1">
    <citation type="submission" date="2022-07" db="EMBL/GenBank/DDBJ databases">
        <title>Prevotella copri.</title>
        <authorList>
            <person name="Yang C."/>
        </authorList>
    </citation>
    <scope>NUCLEOTIDE SEQUENCE</scope>
    <source>
        <strain evidence="1">HF1476</strain>
    </source>
</reference>
<evidence type="ECO:0000313" key="1">
    <source>
        <dbReference type="EMBL" id="MCP9599852.1"/>
    </source>
</evidence>
<reference evidence="2" key="2">
    <citation type="submission" date="2022-11" db="EMBL/GenBank/DDBJ databases">
        <title>Genomic repertoires linked with pathogenic potency of arthritogenic Prevotella copri isolated from the gut of rheumatoid arthritis patients.</title>
        <authorList>
            <person name="Nii T."/>
            <person name="Maeda Y."/>
            <person name="Motooka D."/>
            <person name="Naito M."/>
            <person name="Matsumoto Y."/>
            <person name="Ogawa T."/>
            <person name="Oguro-Igashira E."/>
            <person name="Kishikawa T."/>
            <person name="Yamashita M."/>
            <person name="Koizumi S."/>
            <person name="Kurakawa T."/>
            <person name="Okumura R."/>
            <person name="Kayama H."/>
            <person name="Murakami M."/>
            <person name="Sakaguchi T."/>
            <person name="Das B."/>
            <person name="Nakamura S."/>
            <person name="Okada Y."/>
            <person name="Kumanogoh A."/>
            <person name="Takeda K."/>
        </authorList>
    </citation>
    <scope>NUCLEOTIDE SEQUENCE</scope>
    <source>
        <strain evidence="2">N016-13</strain>
    </source>
</reference>
<accession>A0AAP2XI27</accession>
<gene>
    <name evidence="1" type="ORF">NNC55_07785</name>
    <name evidence="2" type="ORF">ONT05_15705</name>
</gene>
<dbReference type="EMBL" id="JANDWN010000017">
    <property type="protein sequence ID" value="MCP9599852.1"/>
    <property type="molecule type" value="Genomic_DNA"/>
</dbReference>
<dbReference type="Proteomes" id="UP001209074">
    <property type="component" value="Unassembled WGS sequence"/>
</dbReference>
<evidence type="ECO:0000313" key="3">
    <source>
        <dbReference type="Proteomes" id="UP001204486"/>
    </source>
</evidence>
<dbReference type="EMBL" id="JAPDUS010000057">
    <property type="protein sequence ID" value="MCW4094962.1"/>
    <property type="molecule type" value="Genomic_DNA"/>
</dbReference>
<organism evidence="1 3">
    <name type="scientific">Segatella copri</name>
    <dbReference type="NCBI Taxonomy" id="165179"/>
    <lineage>
        <taxon>Bacteria</taxon>
        <taxon>Pseudomonadati</taxon>
        <taxon>Bacteroidota</taxon>
        <taxon>Bacteroidia</taxon>
        <taxon>Bacteroidales</taxon>
        <taxon>Prevotellaceae</taxon>
        <taxon>Segatella</taxon>
    </lineage>
</organism>
<proteinExistence type="predicted"/>
<dbReference type="RefSeq" id="WP_254972510.1">
    <property type="nucleotide sequence ID" value="NZ_JANDWK010000015.1"/>
</dbReference>
<dbReference type="Proteomes" id="UP001204486">
    <property type="component" value="Unassembled WGS sequence"/>
</dbReference>